<evidence type="ECO:0000313" key="3">
    <source>
        <dbReference type="Proteomes" id="UP000199239"/>
    </source>
</evidence>
<feature type="domain" description="AB hydrolase-1" evidence="1">
    <location>
        <begin position="34"/>
        <end position="178"/>
    </location>
</feature>
<gene>
    <name evidence="2" type="ORF">SAMN04488040_3350</name>
</gene>
<keyword evidence="3" id="KW-1185">Reference proteome</keyword>
<dbReference type="RefSeq" id="WP_342742195.1">
    <property type="nucleotide sequence ID" value="NZ_FPAJ01000007.1"/>
</dbReference>
<evidence type="ECO:0000259" key="1">
    <source>
        <dbReference type="Pfam" id="PF00561"/>
    </source>
</evidence>
<dbReference type="PANTHER" id="PTHR43689:SF8">
    <property type="entry name" value="ALPHA_BETA-HYDROLASES SUPERFAMILY PROTEIN"/>
    <property type="match status" value="1"/>
</dbReference>
<evidence type="ECO:0000313" key="2">
    <source>
        <dbReference type="EMBL" id="SFT13579.1"/>
    </source>
</evidence>
<organism evidence="2 3">
    <name type="scientific">Sulfitobacter marinus</name>
    <dbReference type="NCBI Taxonomy" id="394264"/>
    <lineage>
        <taxon>Bacteria</taxon>
        <taxon>Pseudomonadati</taxon>
        <taxon>Pseudomonadota</taxon>
        <taxon>Alphaproteobacteria</taxon>
        <taxon>Rhodobacterales</taxon>
        <taxon>Roseobacteraceae</taxon>
        <taxon>Sulfitobacter</taxon>
    </lineage>
</organism>
<dbReference type="InterPro" id="IPR029058">
    <property type="entry name" value="AB_hydrolase_fold"/>
</dbReference>
<protein>
    <submittedName>
        <fullName evidence="2">Pimeloyl-ACP methyl ester carboxylesterase</fullName>
    </submittedName>
</protein>
<dbReference type="AlphaFoldDB" id="A0A1I6VIU8"/>
<dbReference type="PANTHER" id="PTHR43689">
    <property type="entry name" value="HYDROLASE"/>
    <property type="match status" value="1"/>
</dbReference>
<dbReference type="Pfam" id="PF00561">
    <property type="entry name" value="Abhydrolase_1"/>
    <property type="match status" value="1"/>
</dbReference>
<dbReference type="EMBL" id="FPAJ01000007">
    <property type="protein sequence ID" value="SFT13579.1"/>
    <property type="molecule type" value="Genomic_DNA"/>
</dbReference>
<dbReference type="Gene3D" id="3.40.50.1820">
    <property type="entry name" value="alpha/beta hydrolase"/>
    <property type="match status" value="1"/>
</dbReference>
<proteinExistence type="predicted"/>
<dbReference type="Proteomes" id="UP000199239">
    <property type="component" value="Unassembled WGS sequence"/>
</dbReference>
<dbReference type="InterPro" id="IPR000073">
    <property type="entry name" value="AB_hydrolase_1"/>
</dbReference>
<accession>A0A1I6VIU8</accession>
<dbReference type="SUPFAM" id="SSF53474">
    <property type="entry name" value="alpha/beta-Hydrolases"/>
    <property type="match status" value="1"/>
</dbReference>
<dbReference type="STRING" id="394264.SAMN04488040_3350"/>
<reference evidence="3" key="1">
    <citation type="submission" date="2016-10" db="EMBL/GenBank/DDBJ databases">
        <authorList>
            <person name="Varghese N."/>
            <person name="Submissions S."/>
        </authorList>
    </citation>
    <scope>NUCLEOTIDE SEQUENCE [LARGE SCALE GENOMIC DNA]</scope>
    <source>
        <strain evidence="3">DSM 23422</strain>
    </source>
</reference>
<name>A0A1I6VIU8_9RHOB</name>
<sequence length="275" mass="29728">MMGVTWSNEAGQRLTAGGKSLEYAAWGPKPADAPTLVLLHEGLGSVALWRDFPQALVDATGFGVLAYSRAGYGASDPVDLPRPLDYMTREAEQSLGDVLDAAGIEHAILLGHSDGATIATIYAGSVSDMRIRSLILLAPHFFTEPDGLAAIRSAGDAYANGGLKEKLAKYHDNVDVAFHGWHDVWTDPGFAAWNVGDSIDHLRIPVLAIQGRDDPYGTLAQIQEIETRIYSPLETAILDNCGHAPQSDQPHATLEAVREFCARLDRIEREIVQMA</sequence>